<feature type="compositionally biased region" description="Polar residues" evidence="1">
    <location>
        <begin position="85"/>
        <end position="97"/>
    </location>
</feature>
<dbReference type="Proteomes" id="UP001500063">
    <property type="component" value="Unassembled WGS sequence"/>
</dbReference>
<gene>
    <name evidence="2" type="ORF">GCM10010319_28650</name>
</gene>
<name>A0ABP3GMQ1_9ACTN</name>
<keyword evidence="3" id="KW-1185">Reference proteome</keyword>
<dbReference type="EMBL" id="BAAABW010000016">
    <property type="protein sequence ID" value="GAA0350096.1"/>
    <property type="molecule type" value="Genomic_DNA"/>
</dbReference>
<organism evidence="2 3">
    <name type="scientific">Streptomyces blastmyceticus</name>
    <dbReference type="NCBI Taxonomy" id="68180"/>
    <lineage>
        <taxon>Bacteria</taxon>
        <taxon>Bacillati</taxon>
        <taxon>Actinomycetota</taxon>
        <taxon>Actinomycetes</taxon>
        <taxon>Kitasatosporales</taxon>
        <taxon>Streptomycetaceae</taxon>
        <taxon>Streptomyces</taxon>
    </lineage>
</organism>
<comment type="caution">
    <text evidence="2">The sequence shown here is derived from an EMBL/GenBank/DDBJ whole genome shotgun (WGS) entry which is preliminary data.</text>
</comment>
<evidence type="ECO:0000313" key="2">
    <source>
        <dbReference type="EMBL" id="GAA0350096.1"/>
    </source>
</evidence>
<evidence type="ECO:0000256" key="1">
    <source>
        <dbReference type="SAM" id="MobiDB-lite"/>
    </source>
</evidence>
<protein>
    <submittedName>
        <fullName evidence="2">Uncharacterized protein</fullName>
    </submittedName>
</protein>
<accession>A0ABP3GMQ1</accession>
<sequence length="114" mass="11683">MTAGAPPGFAAAGARLFAQDGRPPPFLGRRLEQPGALAVERGSGRGRPYGPRPGRPGGGGRVRATGALVNSAGVMLTGGPMTPVGSESASAGPSWNAETPADRGRRGFRYQWNR</sequence>
<evidence type="ECO:0000313" key="3">
    <source>
        <dbReference type="Proteomes" id="UP001500063"/>
    </source>
</evidence>
<feature type="region of interest" description="Disordered" evidence="1">
    <location>
        <begin position="14"/>
        <end position="114"/>
    </location>
</feature>
<proteinExistence type="predicted"/>
<dbReference type="RefSeq" id="WP_344118183.1">
    <property type="nucleotide sequence ID" value="NZ_BAAABW010000016.1"/>
</dbReference>
<reference evidence="3" key="1">
    <citation type="journal article" date="2019" name="Int. J. Syst. Evol. Microbiol.">
        <title>The Global Catalogue of Microorganisms (GCM) 10K type strain sequencing project: providing services to taxonomists for standard genome sequencing and annotation.</title>
        <authorList>
            <consortium name="The Broad Institute Genomics Platform"/>
            <consortium name="The Broad Institute Genome Sequencing Center for Infectious Disease"/>
            <person name="Wu L."/>
            <person name="Ma J."/>
        </authorList>
    </citation>
    <scope>NUCLEOTIDE SEQUENCE [LARGE SCALE GENOMIC DNA]</scope>
    <source>
        <strain evidence="3">JCM 4565</strain>
    </source>
</reference>